<dbReference type="InterPro" id="IPR006574">
    <property type="entry name" value="PRY"/>
</dbReference>
<dbReference type="EMBL" id="CAAE01014601">
    <property type="protein sequence ID" value="CAG00440.1"/>
    <property type="molecule type" value="Genomic_DNA"/>
</dbReference>
<feature type="transmembrane region" description="Helical" evidence="5">
    <location>
        <begin position="1294"/>
        <end position="1319"/>
    </location>
</feature>
<dbReference type="InterPro" id="IPR043136">
    <property type="entry name" value="B30.2/SPRY_sf"/>
</dbReference>
<evidence type="ECO:0000256" key="2">
    <source>
        <dbReference type="ARBA" id="ARBA00022737"/>
    </source>
</evidence>
<dbReference type="PROSITE" id="PS50188">
    <property type="entry name" value="B302_SPRY"/>
    <property type="match status" value="1"/>
</dbReference>
<keyword evidence="3" id="KW-0106">Calcium</keyword>
<dbReference type="OrthoDB" id="430044at2759"/>
<reference evidence="7" key="2">
    <citation type="submission" date="2004-02" db="EMBL/GenBank/DDBJ databases">
        <authorList>
            <consortium name="Genoscope"/>
            <consortium name="Whitehead Institute Centre for Genome Research"/>
        </authorList>
    </citation>
    <scope>NUCLEOTIDE SEQUENCE</scope>
</reference>
<protein>
    <submittedName>
        <fullName evidence="7">(spotted green pufferfish) hypothetical protein</fullName>
    </submittedName>
</protein>
<dbReference type="Pfam" id="PF03160">
    <property type="entry name" value="Calx-beta"/>
    <property type="match status" value="4"/>
</dbReference>
<keyword evidence="1" id="KW-0732">Signal</keyword>
<evidence type="ECO:0000313" key="7">
    <source>
        <dbReference type="EMBL" id="CAG00440.1"/>
    </source>
</evidence>
<comment type="caution">
    <text evidence="7">The sequence shown here is derived from an EMBL/GenBank/DDBJ whole genome shotgun (WGS) entry which is preliminary data.</text>
</comment>
<dbReference type="Gene3D" id="2.60.120.920">
    <property type="match status" value="1"/>
</dbReference>
<dbReference type="InterPro" id="IPR003877">
    <property type="entry name" value="SPRY_dom"/>
</dbReference>
<dbReference type="InterPro" id="IPR003879">
    <property type="entry name" value="Butyrophylin_SPRY"/>
</dbReference>
<dbReference type="KEGG" id="tng:GSTEN00018879G001"/>
<dbReference type="PRINTS" id="PR01407">
    <property type="entry name" value="BUTYPHLNCDUF"/>
</dbReference>
<dbReference type="Gene3D" id="2.60.40.2030">
    <property type="match status" value="4"/>
</dbReference>
<dbReference type="InterPro" id="IPR003644">
    <property type="entry name" value="Calx_beta"/>
</dbReference>
<dbReference type="SMART" id="SM00237">
    <property type="entry name" value="Calx_beta"/>
    <property type="match status" value="4"/>
</dbReference>
<dbReference type="GO" id="GO:0016020">
    <property type="term" value="C:membrane"/>
    <property type="evidence" value="ECO:0007669"/>
    <property type="project" value="InterPro"/>
</dbReference>
<evidence type="ECO:0000256" key="1">
    <source>
        <dbReference type="ARBA" id="ARBA00022729"/>
    </source>
</evidence>
<dbReference type="InterPro" id="IPR013320">
    <property type="entry name" value="ConA-like_dom_sf"/>
</dbReference>
<reference evidence="7" key="1">
    <citation type="journal article" date="2004" name="Nature">
        <title>Genome duplication in the teleost fish Tetraodon nigroviridis reveals the early vertebrate proto-karyotype.</title>
        <authorList>
            <person name="Jaillon O."/>
            <person name="Aury J.-M."/>
            <person name="Brunet F."/>
            <person name="Petit J.-L."/>
            <person name="Stange-Thomann N."/>
            <person name="Mauceli E."/>
            <person name="Bouneau L."/>
            <person name="Fischer C."/>
            <person name="Ozouf-Costaz C."/>
            <person name="Bernot A."/>
            <person name="Nicaud S."/>
            <person name="Jaffe D."/>
            <person name="Fisher S."/>
            <person name="Lutfalla G."/>
            <person name="Dossat C."/>
            <person name="Segurens B."/>
            <person name="Dasilva C."/>
            <person name="Salanoubat M."/>
            <person name="Levy M."/>
            <person name="Boudet N."/>
            <person name="Castellano S."/>
            <person name="Anthouard V."/>
            <person name="Jubin C."/>
            <person name="Castelli V."/>
            <person name="Katinka M."/>
            <person name="Vacherie B."/>
            <person name="Biemont C."/>
            <person name="Skalli Z."/>
            <person name="Cattolico L."/>
            <person name="Poulain J."/>
            <person name="De Berardinis V."/>
            <person name="Cruaud C."/>
            <person name="Duprat S."/>
            <person name="Brottier P."/>
            <person name="Coutanceau J.-P."/>
            <person name="Gouzy J."/>
            <person name="Parra G."/>
            <person name="Lardier G."/>
            <person name="Chapple C."/>
            <person name="McKernan K.J."/>
            <person name="McEwan P."/>
            <person name="Bosak S."/>
            <person name="Kellis M."/>
            <person name="Volff J.-N."/>
            <person name="Guigo R."/>
            <person name="Zody M.C."/>
            <person name="Mesirov J."/>
            <person name="Lindblad-Toh K."/>
            <person name="Birren B."/>
            <person name="Nusbaum C."/>
            <person name="Kahn D."/>
            <person name="Robinson-Rechavi M."/>
            <person name="Laudet V."/>
            <person name="Schachter V."/>
            <person name="Quetier F."/>
            <person name="Saurin W."/>
            <person name="Scarpelli C."/>
            <person name="Wincker P."/>
            <person name="Lander E.S."/>
            <person name="Weissenbach J."/>
            <person name="Roest Crollius H."/>
        </authorList>
    </citation>
    <scope>NUCLEOTIDE SEQUENCE [LARGE SCALE GENOMIC DNA]</scope>
</reference>
<dbReference type="CDD" id="cd13733">
    <property type="entry name" value="SPRY_PRY_C-I_1"/>
    <property type="match status" value="1"/>
</dbReference>
<dbReference type="InterPro" id="IPR051561">
    <property type="entry name" value="FRAS1_ECM"/>
</dbReference>
<evidence type="ECO:0000256" key="4">
    <source>
        <dbReference type="SAM" id="MobiDB-lite"/>
    </source>
</evidence>
<dbReference type="SMART" id="SM00449">
    <property type="entry name" value="SPRY"/>
    <property type="match status" value="1"/>
</dbReference>
<dbReference type="GO" id="GO:0009653">
    <property type="term" value="P:anatomical structure morphogenesis"/>
    <property type="evidence" value="ECO:0007669"/>
    <property type="project" value="TreeGrafter"/>
</dbReference>
<dbReference type="SMART" id="SM00589">
    <property type="entry name" value="PRY"/>
    <property type="match status" value="1"/>
</dbReference>
<dbReference type="GO" id="GO:0007154">
    <property type="term" value="P:cell communication"/>
    <property type="evidence" value="ECO:0007669"/>
    <property type="project" value="InterPro"/>
</dbReference>
<keyword evidence="5" id="KW-0812">Transmembrane</keyword>
<evidence type="ECO:0000259" key="6">
    <source>
        <dbReference type="PROSITE" id="PS50188"/>
    </source>
</evidence>
<keyword evidence="5" id="KW-1133">Transmembrane helix</keyword>
<keyword evidence="5" id="KW-0472">Membrane</keyword>
<feature type="region of interest" description="Disordered" evidence="4">
    <location>
        <begin position="1221"/>
        <end position="1251"/>
    </location>
</feature>
<proteinExistence type="predicted"/>
<feature type="region of interest" description="Disordered" evidence="4">
    <location>
        <begin position="1269"/>
        <end position="1289"/>
    </location>
</feature>
<feature type="domain" description="B30.2/SPRY" evidence="6">
    <location>
        <begin position="1590"/>
        <end position="1782"/>
    </location>
</feature>
<gene>
    <name evidence="7" type="ORF">GSTENG00018879001</name>
</gene>
<dbReference type="InterPro" id="IPR038081">
    <property type="entry name" value="CalX-like_sf"/>
</dbReference>
<dbReference type="Pfam" id="PF00622">
    <property type="entry name" value="SPRY"/>
    <property type="match status" value="1"/>
</dbReference>
<organism evidence="7">
    <name type="scientific">Tetraodon nigroviridis</name>
    <name type="common">Spotted green pufferfish</name>
    <name type="synonym">Chelonodon nigroviridis</name>
    <dbReference type="NCBI Taxonomy" id="99883"/>
    <lineage>
        <taxon>Eukaryota</taxon>
        <taxon>Metazoa</taxon>
        <taxon>Chordata</taxon>
        <taxon>Craniata</taxon>
        <taxon>Vertebrata</taxon>
        <taxon>Euteleostomi</taxon>
        <taxon>Actinopterygii</taxon>
        <taxon>Neopterygii</taxon>
        <taxon>Teleostei</taxon>
        <taxon>Neoteleostei</taxon>
        <taxon>Acanthomorphata</taxon>
        <taxon>Eupercaria</taxon>
        <taxon>Tetraodontiformes</taxon>
        <taxon>Tetradontoidea</taxon>
        <taxon>Tetraodontidae</taxon>
        <taxon>Tetraodon</taxon>
    </lineage>
</organism>
<dbReference type="InterPro" id="IPR001870">
    <property type="entry name" value="B30.2/SPRY"/>
</dbReference>
<dbReference type="SUPFAM" id="SSF141072">
    <property type="entry name" value="CalX-like"/>
    <property type="match status" value="4"/>
</dbReference>
<dbReference type="SUPFAM" id="SSF49899">
    <property type="entry name" value="Concanavalin A-like lectins/glucanases"/>
    <property type="match status" value="1"/>
</dbReference>
<accession>Q4SFZ2</accession>
<dbReference type="PANTHER" id="PTHR45739:SF4">
    <property type="entry name" value="FRAS1-RELATED EXTRACELLULAR MATRIX PROTEIN 2"/>
    <property type="match status" value="1"/>
</dbReference>
<dbReference type="PANTHER" id="PTHR45739">
    <property type="entry name" value="MATRIX PROTEIN, PUTATIVE-RELATED"/>
    <property type="match status" value="1"/>
</dbReference>
<keyword evidence="2" id="KW-0677">Repeat</keyword>
<sequence length="1782" mass="198779">MDKVREKRKSGSKELFVFVLESTVFFPEQIQSVEEDVGELFIPVHRSGDISQELMVVCHTQQGSAVGTVPTTVLSYSDYISRPEEHSSILRFDKGEREKACRVMIIDDSLYEGEESFNVSLSLPVGGRLGEHYPTIKVKILEDMDDGKPESRRSRQLIASPDSLRRQKGKNNVSVECQQAPVIYGSVCFPAPVFYFGEVDYRVDESDGYVEVKVWRTGTDLSKTGTVTVRSRKAEPVSAEAGIDYVGISRNLDFAPGVSMQTVRVTILDDLGQPELEGLETFELVLRMPVNGILGEPAKAKVFINDSVSDLPKVQFREAVYSGEESDGQITAIVYRSGDIRHRSTVRCYSRQGSAQVASDFDERPNTDASIITFLPGEAEKPCILSLVDDTLYEEGEELRLVLGNPRSESQFGGSVGALKETLVKVKDTADKPIIRFIETKFSVSEPKEAGAVATVRIPVVRVGDTSKVSVVRVHTKDGSAISGEDYYPVSQDIEFREGDKEHMVEVEVLFDGVREMREAFTLHLKPDENMVAETQMTKVIVYIEESNSMADVTFPSLPHVVSLLHYDDVARTPENLHPPAGYPVVCVTACNTKYPDFDKTGSICVSEHINDTLTRYRWLISAPAGPDGVTSPMREVDFDTFFTSSKMITLDSIYFQAGSRVQCAARAVNSNGDEGLELVSPVFTISQEEGMCQPRKMGTVGAEPFSAKLRYTGADDPKHPNLIKVTVTMPHIDGMLPVISTRPLTNFELTLSPDGTRVGNHRCSNLLDYKEVTTGHSFITASTRNPDSMGDAAPYQFSSWLRGNSTLRFYRNLNLEACLWEFSSYYHMSELLTDCGGTIGTDGQVLNLVQSYVTLRVPLYVSYVFHSPVGTGGWQHFDLQSELRLTFVYDTAILWKDGIGSPPQAELQGALYPTSMRINEQGRLVVNFRTKARFRGLFVESHSGGPAATWFSSMVMSVDHPGLTFNLTSLRSEPTYNQPVQRWTFTSDFAVRDYSGTYTVSDPVAVEFSLNTQMFLLSKRTLWLSDGSMGFGQESDVAFSEGLLYFFTSVSRAGLDVLCTQVKSGFLFNPGDTVYGRVMVDPVQNLGDSFFCSIEKVFLCTGTDGYVPKYNPTKFEFGCLADSPTLLYRFKILDKAQPETQARAFGDVSFNAALAVDDPSAMSLVRQPGSDGFRLDSTAMFQVAAGREWYIHTIYTVRSRENANRGIGKRSLEYHSLVSPGNDVELSGKSLRSRRSASNTLPEVAQDIGEDNNRGTNIMHIALDRTRRRAGASELSPNGPEPSELNSEEEEEGLVTVVGALVGLLLTVLIIVTIILVLKSKKKDGKEGWKEGVQEVVKGSVSTEPMLVVFNKKSYTKNYLVQSLIAKLDDLDSVDAGSQHPKAVNAHGKHHDIAPTSEMEMEMKLMELNWQKSRYMKTVTADECTRSEVRSKKQSLKEKIEADVGALVQFLLDERDSLLESLDAEEVAAMAVIEDNLKRVETHVKDVDKAIADINKHMSGKTSFEVSLGLKPPACFSGHRGHVILLGHKHFAKFCWCQLDSDWIISSLIMFFLFQQNLSEAFKEMVHVKPFSPVERVNCQTVFLDVAGPFQLIMWKKMMHVLHTMPQNLTLDPDTAHPYLFISDCDTQVEEGHIRNQDLPDLPARFTRFCGVLATAQYSSGQHYWEVDVKDKGVWYLGVTTVSSNRKGYVSLTPSEGYWSICLQDRLYANGEHGRIPIADYWNSPRVGVYLDYDQGRLSFCDAVTMRRLYMFDTCFDEPVYPFFSPGKNDPGSRLKICHYY</sequence>
<dbReference type="Pfam" id="PF13765">
    <property type="entry name" value="PRY"/>
    <property type="match status" value="1"/>
</dbReference>
<evidence type="ECO:0000256" key="5">
    <source>
        <dbReference type="SAM" id="Phobius"/>
    </source>
</evidence>
<evidence type="ECO:0000256" key="3">
    <source>
        <dbReference type="ARBA" id="ARBA00022837"/>
    </source>
</evidence>
<name>Q4SFZ2_TETNG</name>